<gene>
    <name evidence="1" type="ORF">ODALV1_LOCUS6764</name>
</gene>
<comment type="caution">
    <text evidence="1">The sequence shown here is derived from an EMBL/GenBank/DDBJ whole genome shotgun (WGS) entry which is preliminary data.</text>
</comment>
<dbReference type="Proteomes" id="UP001642540">
    <property type="component" value="Unassembled WGS sequence"/>
</dbReference>
<name>A0ABP1Q7E1_9HEXA</name>
<accession>A0ABP1Q7E1</accession>
<sequence>MNLLYKIPERRATEWLVNLNKAVRLDLNPAEEAQTNDLIPKSATYSLNEFESEVKKLKAHGKDLELSENAVSSLRRTFAHCTKLNVRNNHPSYEIVIEPLKERAINMKFKSGTPFEYAYLSEPTKAIYSVSGNKMIGNETLANGATFEVEITFGDELLMTRKSKNVSFELRFPRLGIAGNKSKTLIPKAATFIASLYGYDVGDKLKEHGDDIGLKSVYLDVLLDMLKPMSIMKIKNTHPHYLLQFTGIPNDGLQFNNGEPFEYFAFGKTCKAFYTVSGNKIIGKEVLKDAGGYSGGEYEVQFVYIEKMNTLEMTRKSESVSVKITYIKSLL</sequence>
<keyword evidence="2" id="KW-1185">Reference proteome</keyword>
<organism evidence="1 2">
    <name type="scientific">Orchesella dallaii</name>
    <dbReference type="NCBI Taxonomy" id="48710"/>
    <lineage>
        <taxon>Eukaryota</taxon>
        <taxon>Metazoa</taxon>
        <taxon>Ecdysozoa</taxon>
        <taxon>Arthropoda</taxon>
        <taxon>Hexapoda</taxon>
        <taxon>Collembola</taxon>
        <taxon>Entomobryomorpha</taxon>
        <taxon>Entomobryoidea</taxon>
        <taxon>Orchesellidae</taxon>
        <taxon>Orchesellinae</taxon>
        <taxon>Orchesella</taxon>
    </lineage>
</organism>
<evidence type="ECO:0000313" key="1">
    <source>
        <dbReference type="EMBL" id="CAL8087503.1"/>
    </source>
</evidence>
<reference evidence="1 2" key="1">
    <citation type="submission" date="2024-08" db="EMBL/GenBank/DDBJ databases">
        <authorList>
            <person name="Cucini C."/>
            <person name="Frati F."/>
        </authorList>
    </citation>
    <scope>NUCLEOTIDE SEQUENCE [LARGE SCALE GENOMIC DNA]</scope>
</reference>
<evidence type="ECO:0000313" key="2">
    <source>
        <dbReference type="Proteomes" id="UP001642540"/>
    </source>
</evidence>
<protein>
    <submittedName>
        <fullName evidence="1">Uncharacterized protein</fullName>
    </submittedName>
</protein>
<dbReference type="EMBL" id="CAXLJM020000021">
    <property type="protein sequence ID" value="CAL8087503.1"/>
    <property type="molecule type" value="Genomic_DNA"/>
</dbReference>
<proteinExistence type="predicted"/>